<evidence type="ECO:0000256" key="1">
    <source>
        <dbReference type="SAM" id="MobiDB-lite"/>
    </source>
</evidence>
<feature type="region of interest" description="Disordered" evidence="1">
    <location>
        <begin position="58"/>
        <end position="82"/>
    </location>
</feature>
<evidence type="ECO:0000313" key="2">
    <source>
        <dbReference type="EMBL" id="WOO82932.1"/>
    </source>
</evidence>
<dbReference type="EMBL" id="CP086717">
    <property type="protein sequence ID" value="WOO82932.1"/>
    <property type="molecule type" value="Genomic_DNA"/>
</dbReference>
<keyword evidence="3" id="KW-1185">Reference proteome</keyword>
<dbReference type="GeneID" id="87809635"/>
<sequence>MTKYLLTTTLGVETGPTATPSTKRFTIGIPYLYAVVFEYHTREAHPWLEPFAEETEQVSEAELERRGGYSDVAPGVKARSRD</sequence>
<organism evidence="2 3">
    <name type="scientific">Vanrija pseudolonga</name>
    <dbReference type="NCBI Taxonomy" id="143232"/>
    <lineage>
        <taxon>Eukaryota</taxon>
        <taxon>Fungi</taxon>
        <taxon>Dikarya</taxon>
        <taxon>Basidiomycota</taxon>
        <taxon>Agaricomycotina</taxon>
        <taxon>Tremellomycetes</taxon>
        <taxon>Trichosporonales</taxon>
        <taxon>Trichosporonaceae</taxon>
        <taxon>Vanrija</taxon>
    </lineage>
</organism>
<dbReference type="RefSeq" id="XP_062628964.1">
    <property type="nucleotide sequence ID" value="XM_062772980.1"/>
</dbReference>
<evidence type="ECO:0000313" key="3">
    <source>
        <dbReference type="Proteomes" id="UP000827549"/>
    </source>
</evidence>
<protein>
    <submittedName>
        <fullName evidence="2">Uncharacterized protein</fullName>
    </submittedName>
</protein>
<accession>A0AAF1BJN5</accession>
<name>A0AAF1BJN5_9TREE</name>
<proteinExistence type="predicted"/>
<dbReference type="AlphaFoldDB" id="A0AAF1BJN5"/>
<dbReference type="Proteomes" id="UP000827549">
    <property type="component" value="Chromosome 4"/>
</dbReference>
<reference evidence="2" key="1">
    <citation type="submission" date="2023-10" db="EMBL/GenBank/DDBJ databases">
        <authorList>
            <person name="Noh H."/>
        </authorList>
    </citation>
    <scope>NUCLEOTIDE SEQUENCE</scope>
    <source>
        <strain evidence="2">DUCC4014</strain>
    </source>
</reference>
<gene>
    <name evidence="2" type="ORF">LOC62_04G006412</name>
</gene>